<feature type="transmembrane region" description="Helical" evidence="2">
    <location>
        <begin position="631"/>
        <end position="658"/>
    </location>
</feature>
<proteinExistence type="predicted"/>
<dbReference type="InterPro" id="IPR018490">
    <property type="entry name" value="cNMP-bd_dom_sf"/>
</dbReference>
<dbReference type="OrthoDB" id="329105at2759"/>
<dbReference type="InterPro" id="IPR014710">
    <property type="entry name" value="RmlC-like_jellyroll"/>
</dbReference>
<dbReference type="PhylomeDB" id="A0A0G4EDG6"/>
<dbReference type="CDD" id="cd00038">
    <property type="entry name" value="CAP_ED"/>
    <property type="match status" value="2"/>
</dbReference>
<dbReference type="Gene3D" id="2.60.120.10">
    <property type="entry name" value="Jelly Rolls"/>
    <property type="match status" value="2"/>
</dbReference>
<protein>
    <recommendedName>
        <fullName evidence="3">Cyclic nucleotide-binding domain-containing protein</fullName>
    </recommendedName>
</protein>
<dbReference type="Pfam" id="PF00027">
    <property type="entry name" value="cNMP_binding"/>
    <property type="match status" value="2"/>
</dbReference>
<feature type="domain" description="Cyclic nucleotide-binding" evidence="3">
    <location>
        <begin position="335"/>
        <end position="433"/>
    </location>
</feature>
<feature type="transmembrane region" description="Helical" evidence="2">
    <location>
        <begin position="679"/>
        <end position="700"/>
    </location>
</feature>
<dbReference type="PANTHER" id="PTHR23011">
    <property type="entry name" value="CYCLIC NUCLEOTIDE-BINDING DOMAIN CONTAINING PROTEIN"/>
    <property type="match status" value="1"/>
</dbReference>
<reference evidence="4 5" key="1">
    <citation type="submission" date="2014-11" db="EMBL/GenBank/DDBJ databases">
        <authorList>
            <person name="Zhu J."/>
            <person name="Qi W."/>
            <person name="Song R."/>
        </authorList>
    </citation>
    <scope>NUCLEOTIDE SEQUENCE [LARGE SCALE GENOMIC DNA]</scope>
</reference>
<evidence type="ECO:0000256" key="2">
    <source>
        <dbReference type="SAM" id="Phobius"/>
    </source>
</evidence>
<keyword evidence="2" id="KW-0812">Transmembrane</keyword>
<keyword evidence="2" id="KW-0472">Membrane</keyword>
<evidence type="ECO:0000313" key="5">
    <source>
        <dbReference type="Proteomes" id="UP000041254"/>
    </source>
</evidence>
<gene>
    <name evidence="4" type="ORF">Vbra_3676</name>
</gene>
<dbReference type="PANTHER" id="PTHR23011:SF28">
    <property type="entry name" value="CYCLIC NUCLEOTIDE-BINDING DOMAIN CONTAINING PROTEIN"/>
    <property type="match status" value="1"/>
</dbReference>
<dbReference type="VEuPathDB" id="CryptoDB:Vbra_3676"/>
<evidence type="ECO:0000313" key="4">
    <source>
        <dbReference type="EMBL" id="CEL93415.1"/>
    </source>
</evidence>
<dbReference type="InParanoid" id="A0A0G4EDG6"/>
<keyword evidence="5" id="KW-1185">Reference proteome</keyword>
<evidence type="ECO:0000256" key="1">
    <source>
        <dbReference type="SAM" id="MobiDB-lite"/>
    </source>
</evidence>
<feature type="transmembrane region" description="Helical" evidence="2">
    <location>
        <begin position="49"/>
        <end position="67"/>
    </location>
</feature>
<name>A0A0G4EDG6_VITBC</name>
<feature type="domain" description="Cyclic nucleotide-binding" evidence="3">
    <location>
        <begin position="146"/>
        <end position="329"/>
    </location>
</feature>
<feature type="transmembrane region" description="Helical" evidence="2">
    <location>
        <begin position="87"/>
        <end position="109"/>
    </location>
</feature>
<dbReference type="EMBL" id="CDMY01000164">
    <property type="protein sequence ID" value="CEL93415.1"/>
    <property type="molecule type" value="Genomic_DNA"/>
</dbReference>
<dbReference type="PROSITE" id="PS50042">
    <property type="entry name" value="CNMP_BINDING_3"/>
    <property type="match status" value="2"/>
</dbReference>
<dbReference type="AlphaFoldDB" id="A0A0G4EDG6"/>
<accession>A0A0G4EDG6</accession>
<evidence type="ECO:0000259" key="3">
    <source>
        <dbReference type="PROSITE" id="PS50042"/>
    </source>
</evidence>
<dbReference type="SMART" id="SM00100">
    <property type="entry name" value="cNMP"/>
    <property type="match status" value="2"/>
</dbReference>
<keyword evidence="2" id="KW-1133">Transmembrane helix</keyword>
<sequence length="712" mass="78811">MAKNEGSSKRDADDLVEDIFMSLLFGVISALSLIIGAFIGIVRLPPLTVRAALMAFGGGALLFALTLELFGHAVHELEEHEVFGRKLIGTMFGASLGGGLFFAGLNRILNSQGAWIRKPALVKASFDKIRRLFASTIVKRLRKIPMFQDLPDEELYRLVEEMQTERYRKDDVIFHDLDEYTSLYVVVTGQVMIELKEDRAATLAADPTSFRKLKEDIDKHQQQQQQQQEGQQEEGGEGGVAGGEASKKYEVGKSHRRASVRKSEILEVFIAGPNDLFGEMSLLAGVSLRAEATAMEPTKVLRIPNSAMHRLLASSTALQEKVAAMAIKNFQEEEAFKDVPAEVLVQMTNYMHHEEIPAGEVIFVEVDHTTPIYFIVFGEVQVTYVDQRVDQLGSHDLIGLDHLQTGKTVQATAIATEQTTLLRLTREDLTHIVETGDKGKALQRALESVPNKEITRHESVRKSKVVPKVSQQRALGWERIPSDVKPEDLEGMQHDQIRHMLSKAHDTVAFMKETKDEQQQKKLRKGRSRLSVLLPTIPQEKTKDYEELLEDDADPVAELAEARQLMMQITEEEEGPTSARLGREMLTDIAAHEDVEKPHGEKGHGHGHGGGSAQAAVMIWLGILIDAVPESLVIGILWVSKGLGGMLPFLIGVFLSNLPEAMSSSGTMRASGMRVPTIYLMWTGIVIVTGVGAGIGPPYFPPETKAREKSWP</sequence>
<feature type="region of interest" description="Disordered" evidence="1">
    <location>
        <begin position="215"/>
        <end position="254"/>
    </location>
</feature>
<dbReference type="Proteomes" id="UP000041254">
    <property type="component" value="Unassembled WGS sequence"/>
</dbReference>
<dbReference type="InterPro" id="IPR000595">
    <property type="entry name" value="cNMP-bd_dom"/>
</dbReference>
<feature type="transmembrane region" description="Helical" evidence="2">
    <location>
        <begin position="20"/>
        <end position="42"/>
    </location>
</feature>
<organism evidence="4 5">
    <name type="scientific">Vitrella brassicaformis (strain CCMP3155)</name>
    <dbReference type="NCBI Taxonomy" id="1169540"/>
    <lineage>
        <taxon>Eukaryota</taxon>
        <taxon>Sar</taxon>
        <taxon>Alveolata</taxon>
        <taxon>Colpodellida</taxon>
        <taxon>Vitrellaceae</taxon>
        <taxon>Vitrella</taxon>
    </lineage>
</organism>
<dbReference type="SUPFAM" id="SSF51206">
    <property type="entry name" value="cAMP-binding domain-like"/>
    <property type="match status" value="2"/>
</dbReference>